<evidence type="ECO:0000256" key="8">
    <source>
        <dbReference type="ARBA" id="ARBA00038120"/>
    </source>
</evidence>
<evidence type="ECO:0000256" key="5">
    <source>
        <dbReference type="ARBA" id="ARBA00023136"/>
    </source>
</evidence>
<keyword evidence="14" id="KW-1185">Reference proteome</keyword>
<keyword evidence="2" id="KW-1003">Cell membrane</keyword>
<evidence type="ECO:0000313" key="13">
    <source>
        <dbReference type="EMBL" id="MBY6320675.1"/>
    </source>
</evidence>
<accession>A0ABS7NRQ6</accession>
<dbReference type="EMBL" id="JABUKG010000006">
    <property type="protein sequence ID" value="MBY6320675.1"/>
    <property type="molecule type" value="Genomic_DNA"/>
</dbReference>
<evidence type="ECO:0000256" key="6">
    <source>
        <dbReference type="ARBA" id="ARBA00037281"/>
    </source>
</evidence>
<dbReference type="PANTHER" id="PTHR43646:SF2">
    <property type="entry name" value="GLYCOSYLTRANSFERASE 2-LIKE DOMAIN-CONTAINING PROTEIN"/>
    <property type="match status" value="1"/>
</dbReference>
<evidence type="ECO:0000256" key="9">
    <source>
        <dbReference type="ARBA" id="ARBA00040345"/>
    </source>
</evidence>
<feature type="region of interest" description="Disordered" evidence="10">
    <location>
        <begin position="1"/>
        <end position="84"/>
    </location>
</feature>
<keyword evidence="5 11" id="KW-0472">Membrane</keyword>
<reference evidence="13 14" key="1">
    <citation type="submission" date="2020-06" db="EMBL/GenBank/DDBJ databases">
        <title>Taxonomy, biology and ecology of Rhodococcus bacteria occurring in California pistachio and other woody hosts as revealed by genome sequence analyses.</title>
        <authorList>
            <person name="Gai Y."/>
            <person name="Riely B."/>
        </authorList>
    </citation>
    <scope>NUCLEOTIDE SEQUENCE [LARGE SCALE GENOMIC DNA]</scope>
    <source>
        <strain evidence="13 14">BP-284</strain>
    </source>
</reference>
<keyword evidence="11" id="KW-0812">Transmembrane</keyword>
<evidence type="ECO:0000256" key="1">
    <source>
        <dbReference type="ARBA" id="ARBA00004236"/>
    </source>
</evidence>
<evidence type="ECO:0000256" key="7">
    <source>
        <dbReference type="ARBA" id="ARBA00037904"/>
    </source>
</evidence>
<dbReference type="Gene3D" id="3.90.550.10">
    <property type="entry name" value="Spore Coat Polysaccharide Biosynthesis Protein SpsA, Chain A"/>
    <property type="match status" value="1"/>
</dbReference>
<name>A0ABS7NRQ6_9NOCA</name>
<dbReference type="Proteomes" id="UP001520140">
    <property type="component" value="Unassembled WGS sequence"/>
</dbReference>
<gene>
    <name evidence="13" type="ORF">HQ605_07580</name>
</gene>
<evidence type="ECO:0000256" key="2">
    <source>
        <dbReference type="ARBA" id="ARBA00022475"/>
    </source>
</evidence>
<dbReference type="SUPFAM" id="SSF53448">
    <property type="entry name" value="Nucleotide-diphospho-sugar transferases"/>
    <property type="match status" value="1"/>
</dbReference>
<comment type="similarity">
    <text evidence="8">Belongs to the glycosyltransferase 2 family. CrtQ subfamily.</text>
</comment>
<comment type="caution">
    <text evidence="13">The sequence shown here is derived from an EMBL/GenBank/DDBJ whole genome shotgun (WGS) entry which is preliminary data.</text>
</comment>
<feature type="compositionally biased region" description="Basic residues" evidence="10">
    <location>
        <begin position="31"/>
        <end position="65"/>
    </location>
</feature>
<comment type="subcellular location">
    <subcellularLocation>
        <location evidence="1">Cell membrane</location>
    </subcellularLocation>
</comment>
<evidence type="ECO:0000256" key="10">
    <source>
        <dbReference type="SAM" id="MobiDB-lite"/>
    </source>
</evidence>
<comment type="function">
    <text evidence="6">Catalyzes the glycosylation of 4,4'-diaponeurosporenoate, i.e. the esterification of glucose at the C1'' position with the carboxyl group of 4,4'-diaponeurosporenic acid, to form glycosyl-4,4'-diaponeurosporenoate. This is a step in the biosynthesis of staphyloxanthin, an orange pigment present in most staphylococci strains.</text>
</comment>
<keyword evidence="3" id="KW-0328">Glycosyltransferase</keyword>
<evidence type="ECO:0000256" key="11">
    <source>
        <dbReference type="SAM" id="Phobius"/>
    </source>
</evidence>
<dbReference type="PANTHER" id="PTHR43646">
    <property type="entry name" value="GLYCOSYLTRANSFERASE"/>
    <property type="match status" value="1"/>
</dbReference>
<keyword evidence="4" id="KW-0808">Transferase</keyword>
<evidence type="ECO:0000256" key="4">
    <source>
        <dbReference type="ARBA" id="ARBA00022679"/>
    </source>
</evidence>
<keyword evidence="11" id="KW-1133">Transmembrane helix</keyword>
<dbReference type="InterPro" id="IPR029044">
    <property type="entry name" value="Nucleotide-diphossugar_trans"/>
</dbReference>
<evidence type="ECO:0000259" key="12">
    <source>
        <dbReference type="Pfam" id="PF00535"/>
    </source>
</evidence>
<protein>
    <recommendedName>
        <fullName evidence="9">4,4'-diaponeurosporenoate glycosyltransferase</fullName>
    </recommendedName>
</protein>
<proteinExistence type="inferred from homology"/>
<feature type="domain" description="Glycosyltransferase 2-like" evidence="12">
    <location>
        <begin position="91"/>
        <end position="251"/>
    </location>
</feature>
<dbReference type="InterPro" id="IPR001173">
    <property type="entry name" value="Glyco_trans_2-like"/>
</dbReference>
<evidence type="ECO:0000313" key="14">
    <source>
        <dbReference type="Proteomes" id="UP001520140"/>
    </source>
</evidence>
<dbReference type="CDD" id="cd00761">
    <property type="entry name" value="Glyco_tranf_GTA_type"/>
    <property type="match status" value="1"/>
</dbReference>
<comment type="pathway">
    <text evidence="7">Carotenoid biosynthesis; staphyloxanthin biosynthesis; staphyloxanthin from farnesyl diphosphate: step 4/5.</text>
</comment>
<sequence>MPHAGLLGRGRPTAVGRPRHRTRCRSEHARAVRSRRRPRPRTRSRSAPRHPQPRRRNRPRARTAGRRGPSSGRRTGVRNRQENSVSRLTLSVVIPAFDEEESIGSCLDLLCAQAADIDEIIVVDNNSRDRTADIVADRAARSPLIRTVTEHRQGLVFARNAGMDAARGDLIARIDADTRVGPDWARTVRDFVTRDTDGHWWAVCGRGEAYDLPYGTAAAQAKSRFSPFGRRRAPEVRDVPVLYGSNMILRRATWAAIRDRVSDRRDVFEDVDMGLCVRAAGGRNGFLADLTVGVSPRRMHSPTGEFVRYMVCLPRTLMLHRRFGLALAAAALYVPGVVVLHAARLIVIRAATRAPIPAARGMP</sequence>
<organism evidence="13 14">
    <name type="scientific">Rhodococcoides kroppenstedtii</name>
    <dbReference type="NCBI Taxonomy" id="293050"/>
    <lineage>
        <taxon>Bacteria</taxon>
        <taxon>Bacillati</taxon>
        <taxon>Actinomycetota</taxon>
        <taxon>Actinomycetes</taxon>
        <taxon>Mycobacteriales</taxon>
        <taxon>Nocardiaceae</taxon>
        <taxon>Rhodococcoides</taxon>
    </lineage>
</organism>
<dbReference type="Pfam" id="PF00535">
    <property type="entry name" value="Glycos_transf_2"/>
    <property type="match status" value="1"/>
</dbReference>
<evidence type="ECO:0000256" key="3">
    <source>
        <dbReference type="ARBA" id="ARBA00022676"/>
    </source>
</evidence>
<feature type="transmembrane region" description="Helical" evidence="11">
    <location>
        <begin position="323"/>
        <end position="343"/>
    </location>
</feature>